<dbReference type="Pfam" id="PF15821">
    <property type="entry name" value="DUF4709"/>
    <property type="match status" value="1"/>
</dbReference>
<dbReference type="PANTHER" id="PTHR22382:SF7">
    <property type="entry name" value="RIKEN CDNA 4921504E06 GENE"/>
    <property type="match status" value="1"/>
</dbReference>
<dbReference type="InterPro" id="IPR031651">
    <property type="entry name" value="DUF4709"/>
</dbReference>
<dbReference type="eggNOG" id="ENOG502S05Y">
    <property type="taxonomic scope" value="Eukaryota"/>
</dbReference>
<evidence type="ECO:0000313" key="4">
    <source>
        <dbReference type="Proteomes" id="UP000002279"/>
    </source>
</evidence>
<reference evidence="3" key="2">
    <citation type="submission" date="2025-09" db="UniProtKB">
        <authorList>
            <consortium name="Ensembl"/>
        </authorList>
    </citation>
    <scope>IDENTIFICATION</scope>
    <source>
        <strain evidence="3">Glennie</strain>
    </source>
</reference>
<reference evidence="3" key="1">
    <citation type="submission" date="2025-08" db="UniProtKB">
        <authorList>
            <consortium name="Ensembl"/>
        </authorList>
    </citation>
    <scope>IDENTIFICATION</scope>
    <source>
        <strain evidence="3">Glennie</strain>
    </source>
</reference>
<proteinExistence type="predicted"/>
<dbReference type="AlphaFoldDB" id="F7CM08"/>
<name>F7CM08_ORNAN</name>
<dbReference type="PANTHER" id="PTHR22382">
    <property type="entry name" value="RIKEN CDNA 4921504E06 GENE"/>
    <property type="match status" value="1"/>
</dbReference>
<feature type="compositionally biased region" description="Acidic residues" evidence="1">
    <location>
        <begin position="447"/>
        <end position="458"/>
    </location>
</feature>
<evidence type="ECO:0000313" key="3">
    <source>
        <dbReference type="Ensembl" id="ENSOANP00000009056.3"/>
    </source>
</evidence>
<protein>
    <recommendedName>
        <fullName evidence="2">DUF4709 domain-containing protein</fullName>
    </recommendedName>
</protein>
<dbReference type="Bgee" id="ENSOANG00000005692">
    <property type="expression patterns" value="Expressed in testis and 3 other cell types or tissues"/>
</dbReference>
<dbReference type="HOGENOM" id="CLU_038058_0_0_1"/>
<accession>F7CM08</accession>
<keyword evidence="4" id="KW-1185">Reference proteome</keyword>
<organism evidence="3 4">
    <name type="scientific">Ornithorhynchus anatinus</name>
    <name type="common">Duckbill platypus</name>
    <dbReference type="NCBI Taxonomy" id="9258"/>
    <lineage>
        <taxon>Eukaryota</taxon>
        <taxon>Metazoa</taxon>
        <taxon>Chordata</taxon>
        <taxon>Craniata</taxon>
        <taxon>Vertebrata</taxon>
        <taxon>Euteleostomi</taxon>
        <taxon>Mammalia</taxon>
        <taxon>Monotremata</taxon>
        <taxon>Ornithorhynchidae</taxon>
        <taxon>Ornithorhynchus</taxon>
    </lineage>
</organism>
<evidence type="ECO:0000259" key="2">
    <source>
        <dbReference type="Pfam" id="PF15821"/>
    </source>
</evidence>
<dbReference type="Proteomes" id="UP000002279">
    <property type="component" value="Unplaced"/>
</dbReference>
<feature type="region of interest" description="Disordered" evidence="1">
    <location>
        <begin position="445"/>
        <end position="468"/>
    </location>
</feature>
<feature type="domain" description="DUF4709" evidence="2">
    <location>
        <begin position="32"/>
        <end position="141"/>
    </location>
</feature>
<sequence length="495" mass="58244">MASWGPAPRAERWREVLGDIEFSIEQLKLTSRISISDEIEVGFFNTDHSTQTDISEVMELKEMTRTTQTMLKITNSLQHDFTFLKSFLQTEFEKKLQEESWKLFTQLNDRLKVIEVHHRQKESQMRKSFCQQLSDAIAIIRASYKKYFEVDEEAAGTDVLSVKINVLMKKLEEKDALIRSLKEEILIYQENECPKVDLSSVSSIDQVALEKEIAEMRKENEKLSDIISDLEETIRLNEKENTFLESEIISMKELREKDQKTIEMLTTGREKLKLELDQERVLVEQMIQKQMEDMEETRKLTEVRKKSEEKQERERKLTHEKRGMKLSRKFPERRFTESHEEQKALQDELEKLNKKLEKEKKYTERLRNQADLSSKIWQKKFFILRNSLHALKDEMFLRHTLQRQFAVIPETSFSYSRDLPLYITPCSTQADIPTGNLSCPSVLPDTDAQDPMEEEETDGIPSEGENVPACSDVQAKEKLKFRMGCCHLQNNPRRK</sequence>
<dbReference type="Ensembl" id="ENSOANT00000009058.3">
    <property type="protein sequence ID" value="ENSOANP00000009056.3"/>
    <property type="gene ID" value="ENSOANG00000005692.3"/>
</dbReference>
<dbReference type="GeneTree" id="ENSGT00390000003836"/>
<dbReference type="InterPro" id="IPR040119">
    <property type="entry name" value="C10orf67-like"/>
</dbReference>
<feature type="region of interest" description="Disordered" evidence="1">
    <location>
        <begin position="298"/>
        <end position="323"/>
    </location>
</feature>
<dbReference type="STRING" id="9258.ENSOANP00000009056"/>
<gene>
    <name evidence="3" type="primary">C13H10orf67</name>
</gene>
<evidence type="ECO:0000256" key="1">
    <source>
        <dbReference type="SAM" id="MobiDB-lite"/>
    </source>
</evidence>